<dbReference type="RefSeq" id="WP_039643345.1">
    <property type="nucleotide sequence ID" value="NZ_JXBL01000001.1"/>
</dbReference>
<dbReference type="AlphaFoldDB" id="A0A0C1QTJ7"/>
<evidence type="ECO:0000256" key="1">
    <source>
        <dbReference type="SAM" id="SignalP"/>
    </source>
</evidence>
<keyword evidence="1" id="KW-0732">Signal</keyword>
<gene>
    <name evidence="2" type="ORF">SE37_02405</name>
</gene>
<feature type="chain" id="PRO_5002137634" evidence="1">
    <location>
        <begin position="28"/>
        <end position="387"/>
    </location>
</feature>
<dbReference type="NCBIfam" id="NF033657">
    <property type="entry name" value="choice_anch_F"/>
    <property type="match status" value="1"/>
</dbReference>
<evidence type="ECO:0000313" key="3">
    <source>
        <dbReference type="Proteomes" id="UP000031433"/>
    </source>
</evidence>
<accession>A0A0C1QTJ7</accession>
<dbReference type="EMBL" id="JXBL01000001">
    <property type="protein sequence ID" value="KIE41561.1"/>
    <property type="molecule type" value="Genomic_DNA"/>
</dbReference>
<sequence length="387" mass="42413">MSRSKTAKKLSALLGVSLSVAASAAWAGTITGWDMSNVTVAPPPYTEYVTYTSTLFTSPVKTGTNGVITWKETDVKAPGMKVVNKDDVTGLKCIMTTGYNPYDFSDKMCSDPLQSSKRWKVKGTNGQPIDVYFNVATDTNTSIYNSMQKLTDGDVKKWKGFRAELGFMVNGVFTKSKSGDGLGFTDKKGRFFTTTSSAVQSAEVLSALFAQGLAGPADKNHPTTGYFDPNYRFSYLLNATEDGLDTGLISSNYYALFGDWNNLSGVPWAYYYDNDDNINTDNLLMANCDGNFVVTDPVAETGYCEGTWVTYRSQAGLDANGLPYPSDGIKKPVPADVLASWQSNRLYLTGPIEDLANLGVNYYITVNKLNASWPTPNQFVLRFYPKY</sequence>
<reference evidence="2 3" key="1">
    <citation type="submission" date="2015-01" db="EMBL/GenBank/DDBJ databases">
        <title>Genome sequence of the anaerobic bacterium Geobacter soli GSS01, a dissimilatory Fe(III) reducer from soil.</title>
        <authorList>
            <person name="Yang G."/>
            <person name="Zhou S."/>
        </authorList>
    </citation>
    <scope>NUCLEOTIDE SEQUENCE [LARGE SCALE GENOMIC DNA]</scope>
    <source>
        <strain evidence="2 3">GSS01</strain>
    </source>
</reference>
<evidence type="ECO:0000313" key="2">
    <source>
        <dbReference type="EMBL" id="KIE41561.1"/>
    </source>
</evidence>
<organism evidence="2 3">
    <name type="scientific">Geobacter soli</name>
    <dbReference type="NCBI Taxonomy" id="1510391"/>
    <lineage>
        <taxon>Bacteria</taxon>
        <taxon>Pseudomonadati</taxon>
        <taxon>Thermodesulfobacteriota</taxon>
        <taxon>Desulfuromonadia</taxon>
        <taxon>Geobacterales</taxon>
        <taxon>Geobacteraceae</taxon>
        <taxon>Geobacter</taxon>
    </lineage>
</organism>
<feature type="signal peptide" evidence="1">
    <location>
        <begin position="1"/>
        <end position="27"/>
    </location>
</feature>
<keyword evidence="3" id="KW-1185">Reference proteome</keyword>
<name>A0A0C1QTJ7_9BACT</name>
<dbReference type="Proteomes" id="UP000031433">
    <property type="component" value="Unassembled WGS sequence"/>
</dbReference>
<comment type="caution">
    <text evidence="2">The sequence shown here is derived from an EMBL/GenBank/DDBJ whole genome shotgun (WGS) entry which is preliminary data.</text>
</comment>
<protein>
    <submittedName>
        <fullName evidence="2">Uncharacterized protein</fullName>
    </submittedName>
</protein>
<proteinExistence type="predicted"/>